<accession>A0A454TIM3</accession>
<protein>
    <submittedName>
        <fullName evidence="2">Copper resistance protein</fullName>
    </submittedName>
</protein>
<feature type="chain" id="PRO_5019068601" evidence="1">
    <location>
        <begin position="32"/>
        <end position="139"/>
    </location>
</feature>
<gene>
    <name evidence="2" type="ORF">EGA29_25375</name>
</gene>
<name>A0A454TIM3_9RALS</name>
<dbReference type="AlphaFoldDB" id="A0A454TIM3"/>
<evidence type="ECO:0000256" key="1">
    <source>
        <dbReference type="SAM" id="SignalP"/>
    </source>
</evidence>
<organism evidence="2 3">
    <name type="scientific">Ralstonia pseudosolanacearum</name>
    <dbReference type="NCBI Taxonomy" id="1310165"/>
    <lineage>
        <taxon>Bacteria</taxon>
        <taxon>Pseudomonadati</taxon>
        <taxon>Pseudomonadota</taxon>
        <taxon>Betaproteobacteria</taxon>
        <taxon>Burkholderiales</taxon>
        <taxon>Burkholderiaceae</taxon>
        <taxon>Ralstonia</taxon>
        <taxon>Ralstonia solanacearum species complex</taxon>
    </lineage>
</organism>
<comment type="caution">
    <text evidence="2">The sequence shown here is derived from an EMBL/GenBank/DDBJ whole genome shotgun (WGS) entry which is preliminary data.</text>
</comment>
<reference evidence="2 3" key="1">
    <citation type="submission" date="2018-10" db="EMBL/GenBank/DDBJ databases">
        <title>Draft Genome Sequence of Ralstonia pseudosolanacearum (R. solanacearum phylotype I) Strain Tg03 Isolated from Luffa cylindrica in China.</title>
        <authorList>
            <person name="Yuan G.-Q."/>
            <person name="Li Q.-Q."/>
            <person name="Zhang Y.-W."/>
        </authorList>
    </citation>
    <scope>NUCLEOTIDE SEQUENCE [LARGE SCALE GENOMIC DNA]</scope>
    <source>
        <strain evidence="2 3">Tg03</strain>
    </source>
</reference>
<dbReference type="PROSITE" id="PS51257">
    <property type="entry name" value="PROKAR_LIPOPROTEIN"/>
    <property type="match status" value="1"/>
</dbReference>
<dbReference type="RefSeq" id="WP_058908779.1">
    <property type="nucleotide sequence ID" value="NZ_CP104496.1"/>
</dbReference>
<sequence>MRCSPRRFWLAGFLVLTFLTVQLAAAAYACAGGRYAVPAVMDMDVMDGLAGMAESCPEMAKNSAQDNGQQDGLCLEHCQAGTKTADHASPQIPAFLPVLLGHIEPTPTAATVPLILAQAEPIARAPPPPLSILHCCFRN</sequence>
<keyword evidence="1" id="KW-0732">Signal</keyword>
<evidence type="ECO:0000313" key="2">
    <source>
        <dbReference type="EMBL" id="RNM00029.1"/>
    </source>
</evidence>
<dbReference type="EMBL" id="RJTL01000079">
    <property type="protein sequence ID" value="RNM00029.1"/>
    <property type="molecule type" value="Genomic_DNA"/>
</dbReference>
<feature type="signal peptide" evidence="1">
    <location>
        <begin position="1"/>
        <end position="31"/>
    </location>
</feature>
<dbReference type="OrthoDB" id="8964905at2"/>
<proteinExistence type="predicted"/>
<evidence type="ECO:0000313" key="3">
    <source>
        <dbReference type="Proteomes" id="UP000271222"/>
    </source>
</evidence>
<dbReference type="Proteomes" id="UP000271222">
    <property type="component" value="Unassembled WGS sequence"/>
</dbReference>